<dbReference type="SUPFAM" id="SSF54862">
    <property type="entry name" value="4Fe-4S ferredoxins"/>
    <property type="match status" value="1"/>
</dbReference>
<dbReference type="AlphaFoldDB" id="A0A1B2I344"/>
<keyword evidence="5" id="KW-0408">Iron</keyword>
<sequence length="313" mass="34405">MENRGETAGSVLRIEKSSIHDGDGLRTVLFLKGCPLRCLWCSTPESQRMVPERGLSREKCLRCGRCVEQCPQGALTMGEDGINFDRNRCAGCLKCASVCPSSAVVPYGKKMTANEAVCEIAKDEIFYFHSGGGLTVSGGEPLDQSGFVREVLAGCCERGIDCAIESSFFAPWEKIEPLLPYISLLHVDIKHPDAEKHKKLIGVDNGLILENIRRADGAPYDFGLVIRTPLIPGINDGDEDIVKLAEIVKGLKKLRFMEFLAYHRLGTETYKRLGLDYPLAEIKTPDAAYMRRKAAVFKSAAGVTVKINGSIFE</sequence>
<evidence type="ECO:0000256" key="5">
    <source>
        <dbReference type="ARBA" id="ARBA00023004"/>
    </source>
</evidence>
<dbReference type="PANTHER" id="PTHR30352">
    <property type="entry name" value="PYRUVATE FORMATE-LYASE-ACTIVATING ENZYME"/>
    <property type="match status" value="1"/>
</dbReference>
<dbReference type="GO" id="GO:0046872">
    <property type="term" value="F:metal ion binding"/>
    <property type="evidence" value="ECO:0007669"/>
    <property type="project" value="UniProtKB-KW"/>
</dbReference>
<keyword evidence="3" id="KW-0949">S-adenosyl-L-methionine</keyword>
<dbReference type="EMBL" id="CP016757">
    <property type="protein sequence ID" value="ANZ44405.1"/>
    <property type="molecule type" value="Genomic_DNA"/>
</dbReference>
<dbReference type="PIRSF" id="PIRSF000371">
    <property type="entry name" value="PFL_act_enz"/>
    <property type="match status" value="1"/>
</dbReference>
<dbReference type="PROSITE" id="PS51379">
    <property type="entry name" value="4FE4S_FER_2"/>
    <property type="match status" value="2"/>
</dbReference>
<dbReference type="InterPro" id="IPR012839">
    <property type="entry name" value="Organic_radical_activase"/>
</dbReference>
<dbReference type="PANTHER" id="PTHR30352:SF4">
    <property type="entry name" value="PYRUVATE FORMATE-LYASE 2-ACTIVATING ENZYME"/>
    <property type="match status" value="1"/>
</dbReference>
<feature type="domain" description="4Fe-4S ferredoxin-type" evidence="7">
    <location>
        <begin position="82"/>
        <end position="109"/>
    </location>
</feature>
<dbReference type="KEGG" id="cpor:BED41_04455"/>
<keyword evidence="4" id="KW-0479">Metal-binding</keyword>
<keyword evidence="2" id="KW-0004">4Fe-4S</keyword>
<evidence type="ECO:0000256" key="3">
    <source>
        <dbReference type="ARBA" id="ARBA00022691"/>
    </source>
</evidence>
<comment type="cofactor">
    <cofactor evidence="1">
        <name>[4Fe-4S] cluster</name>
        <dbReference type="ChEBI" id="CHEBI:49883"/>
    </cofactor>
</comment>
<feature type="domain" description="4Fe-4S ferredoxin-type" evidence="7">
    <location>
        <begin position="51"/>
        <end position="80"/>
    </location>
</feature>
<evidence type="ECO:0000313" key="10">
    <source>
        <dbReference type="Proteomes" id="UP000093044"/>
    </source>
</evidence>
<dbReference type="SFLD" id="SFLDS00029">
    <property type="entry name" value="Radical_SAM"/>
    <property type="match status" value="1"/>
</dbReference>
<dbReference type="GeneID" id="83057106"/>
<dbReference type="Proteomes" id="UP000093044">
    <property type="component" value="Chromosome"/>
</dbReference>
<dbReference type="STRING" id="1197717.BED41_04455"/>
<name>A0A1B2I344_9BACT</name>
<evidence type="ECO:0008006" key="11">
    <source>
        <dbReference type="Google" id="ProtNLM"/>
    </source>
</evidence>
<protein>
    <recommendedName>
        <fullName evidence="11">Glycyl-radical enzyme activating protein</fullName>
    </recommendedName>
</protein>
<dbReference type="SFLD" id="SFLDG01066">
    <property type="entry name" value="organic_radical-activating_enz"/>
    <property type="match status" value="1"/>
</dbReference>
<dbReference type="RefSeq" id="WP_066743502.1">
    <property type="nucleotide sequence ID" value="NZ_CP016757.1"/>
</dbReference>
<evidence type="ECO:0000313" key="9">
    <source>
        <dbReference type="EMBL" id="ANZ44405.1"/>
    </source>
</evidence>
<proteinExistence type="predicted"/>
<dbReference type="Pfam" id="PF12838">
    <property type="entry name" value="Fer4_7"/>
    <property type="match status" value="1"/>
</dbReference>
<accession>A0A1B2I344</accession>
<dbReference type="Gene3D" id="3.20.20.70">
    <property type="entry name" value="Aldolase class I"/>
    <property type="match status" value="1"/>
</dbReference>
<gene>
    <name evidence="9" type="ORF">BED41_04455</name>
</gene>
<reference evidence="9" key="1">
    <citation type="submission" date="2016-08" db="EMBL/GenBank/DDBJ databases">
        <title>Complete genome of Cloacibacillus porcorum.</title>
        <authorList>
            <person name="Looft T."/>
            <person name="Bayles D.O."/>
            <person name="Alt D.P."/>
        </authorList>
    </citation>
    <scope>NUCLEOTIDE SEQUENCE [LARGE SCALE GENOMIC DNA]</scope>
    <source>
        <strain evidence="9">CL-84</strain>
    </source>
</reference>
<dbReference type="NCBIfam" id="TIGR02494">
    <property type="entry name" value="PFLE_PFLC"/>
    <property type="match status" value="1"/>
</dbReference>
<dbReference type="OrthoDB" id="9782387at2"/>
<dbReference type="InterPro" id="IPR013785">
    <property type="entry name" value="Aldolase_TIM"/>
</dbReference>
<evidence type="ECO:0000256" key="6">
    <source>
        <dbReference type="ARBA" id="ARBA00023014"/>
    </source>
</evidence>
<dbReference type="InterPro" id="IPR034457">
    <property type="entry name" value="Organic_radical-activating"/>
</dbReference>
<dbReference type="PROSITE" id="PS00198">
    <property type="entry name" value="4FE4S_FER_1"/>
    <property type="match status" value="2"/>
</dbReference>
<dbReference type="InterPro" id="IPR040074">
    <property type="entry name" value="BssD/PflA/YjjW"/>
</dbReference>
<dbReference type="InterPro" id="IPR007197">
    <property type="entry name" value="rSAM"/>
</dbReference>
<dbReference type="Pfam" id="PF04055">
    <property type="entry name" value="Radical_SAM"/>
    <property type="match status" value="1"/>
</dbReference>
<keyword evidence="10" id="KW-1185">Reference proteome</keyword>
<evidence type="ECO:0000256" key="4">
    <source>
        <dbReference type="ARBA" id="ARBA00022723"/>
    </source>
</evidence>
<organism evidence="9 10">
    <name type="scientific">Cloacibacillus porcorum</name>
    <dbReference type="NCBI Taxonomy" id="1197717"/>
    <lineage>
        <taxon>Bacteria</taxon>
        <taxon>Thermotogati</taxon>
        <taxon>Synergistota</taxon>
        <taxon>Synergistia</taxon>
        <taxon>Synergistales</taxon>
        <taxon>Synergistaceae</taxon>
        <taxon>Cloacibacillus</taxon>
    </lineage>
</organism>
<dbReference type="InterPro" id="IPR058240">
    <property type="entry name" value="rSAM_sf"/>
</dbReference>
<dbReference type="Gene3D" id="3.30.70.20">
    <property type="match status" value="1"/>
</dbReference>
<dbReference type="InterPro" id="IPR017900">
    <property type="entry name" value="4Fe4S_Fe_S_CS"/>
</dbReference>
<dbReference type="SFLD" id="SFLDG01118">
    <property type="entry name" value="activating_enzymes__group_2"/>
    <property type="match status" value="1"/>
</dbReference>
<evidence type="ECO:0000256" key="1">
    <source>
        <dbReference type="ARBA" id="ARBA00001966"/>
    </source>
</evidence>
<evidence type="ECO:0000259" key="8">
    <source>
        <dbReference type="PROSITE" id="PS51918"/>
    </source>
</evidence>
<dbReference type="GO" id="GO:0016491">
    <property type="term" value="F:oxidoreductase activity"/>
    <property type="evidence" value="ECO:0007669"/>
    <property type="project" value="InterPro"/>
</dbReference>
<dbReference type="GO" id="GO:0051539">
    <property type="term" value="F:4 iron, 4 sulfur cluster binding"/>
    <property type="evidence" value="ECO:0007669"/>
    <property type="project" value="UniProtKB-KW"/>
</dbReference>
<evidence type="ECO:0000256" key="2">
    <source>
        <dbReference type="ARBA" id="ARBA00022485"/>
    </source>
</evidence>
<dbReference type="SUPFAM" id="SSF102114">
    <property type="entry name" value="Radical SAM enzymes"/>
    <property type="match status" value="1"/>
</dbReference>
<feature type="domain" description="Radical SAM core" evidence="8">
    <location>
        <begin position="20"/>
        <end position="301"/>
    </location>
</feature>
<dbReference type="InterPro" id="IPR017896">
    <property type="entry name" value="4Fe4S_Fe-S-bd"/>
</dbReference>
<evidence type="ECO:0000259" key="7">
    <source>
        <dbReference type="PROSITE" id="PS51379"/>
    </source>
</evidence>
<dbReference type="PROSITE" id="PS51918">
    <property type="entry name" value="RADICAL_SAM"/>
    <property type="match status" value="1"/>
</dbReference>
<keyword evidence="6" id="KW-0411">Iron-sulfur</keyword>